<name>A0ABV9HWV0_9FLAO</name>
<reference evidence="2" key="1">
    <citation type="journal article" date="2019" name="Int. J. Syst. Evol. Microbiol.">
        <title>The Global Catalogue of Microorganisms (GCM) 10K type strain sequencing project: providing services to taxonomists for standard genome sequencing and annotation.</title>
        <authorList>
            <consortium name="The Broad Institute Genomics Platform"/>
            <consortium name="The Broad Institute Genome Sequencing Center for Infectious Disease"/>
            <person name="Wu L."/>
            <person name="Ma J."/>
        </authorList>
    </citation>
    <scope>NUCLEOTIDE SEQUENCE [LARGE SCALE GENOMIC DNA]</scope>
    <source>
        <strain evidence="2">YJ-61-S</strain>
    </source>
</reference>
<keyword evidence="2" id="KW-1185">Reference proteome</keyword>
<accession>A0ABV9HWV0</accession>
<sequence>MLEPYDGKLSRTVLRGLRRSNPPRLPDILAYDIPLEKLIRYSLSARGYDKDHKWVGFNKAKDIWLE</sequence>
<gene>
    <name evidence="1" type="ORF">ACFO3O_12000</name>
</gene>
<evidence type="ECO:0000313" key="2">
    <source>
        <dbReference type="Proteomes" id="UP001596043"/>
    </source>
</evidence>
<comment type="caution">
    <text evidence="1">The sequence shown here is derived from an EMBL/GenBank/DDBJ whole genome shotgun (WGS) entry which is preliminary data.</text>
</comment>
<proteinExistence type="predicted"/>
<evidence type="ECO:0000313" key="1">
    <source>
        <dbReference type="EMBL" id="MFC4634637.1"/>
    </source>
</evidence>
<protein>
    <submittedName>
        <fullName evidence="1">Uncharacterized protein</fullName>
    </submittedName>
</protein>
<organism evidence="1 2">
    <name type="scientific">Dokdonia ponticola</name>
    <dbReference type="NCBI Taxonomy" id="2041041"/>
    <lineage>
        <taxon>Bacteria</taxon>
        <taxon>Pseudomonadati</taxon>
        <taxon>Bacteroidota</taxon>
        <taxon>Flavobacteriia</taxon>
        <taxon>Flavobacteriales</taxon>
        <taxon>Flavobacteriaceae</taxon>
        <taxon>Dokdonia</taxon>
    </lineage>
</organism>
<dbReference type="RefSeq" id="WP_379979091.1">
    <property type="nucleotide sequence ID" value="NZ_JBHSFV010000007.1"/>
</dbReference>
<dbReference type="Proteomes" id="UP001596043">
    <property type="component" value="Unassembled WGS sequence"/>
</dbReference>
<dbReference type="EMBL" id="JBHSFV010000007">
    <property type="protein sequence ID" value="MFC4634637.1"/>
    <property type="molecule type" value="Genomic_DNA"/>
</dbReference>